<dbReference type="EMBL" id="JAGIZA010000043">
    <property type="protein sequence ID" value="MBP0496505.1"/>
    <property type="molecule type" value="Genomic_DNA"/>
</dbReference>
<dbReference type="RefSeq" id="WP_209377292.1">
    <property type="nucleotide sequence ID" value="NZ_JAGIZA010000043.1"/>
</dbReference>
<name>A0A940N7D8_9PROT</name>
<evidence type="ECO:0000313" key="2">
    <source>
        <dbReference type="EMBL" id="MBP0496505.1"/>
    </source>
</evidence>
<reference evidence="2" key="1">
    <citation type="submission" date="2021-03" db="EMBL/GenBank/DDBJ databases">
        <authorList>
            <person name="So Y."/>
        </authorList>
    </citation>
    <scope>NUCLEOTIDE SEQUENCE</scope>
    <source>
        <strain evidence="2">SG15</strain>
    </source>
</reference>
<accession>A0A940N7D8</accession>
<gene>
    <name evidence="2" type="ORF">J5Y10_27250</name>
</gene>
<comment type="caution">
    <text evidence="2">The sequence shown here is derived from an EMBL/GenBank/DDBJ whole genome shotgun (WGS) entry which is preliminary data.</text>
</comment>
<evidence type="ECO:0000256" key="1">
    <source>
        <dbReference type="SAM" id="Phobius"/>
    </source>
</evidence>
<feature type="transmembrane region" description="Helical" evidence="1">
    <location>
        <begin position="12"/>
        <end position="34"/>
    </location>
</feature>
<keyword evidence="1" id="KW-0812">Transmembrane</keyword>
<dbReference type="Proteomes" id="UP000677537">
    <property type="component" value="Unassembled WGS sequence"/>
</dbReference>
<dbReference type="AlphaFoldDB" id="A0A940N7D8"/>
<keyword evidence="1" id="KW-1133">Transmembrane helix</keyword>
<organism evidence="2 3">
    <name type="scientific">Roseomonas indoligenes</name>
    <dbReference type="NCBI Taxonomy" id="2820811"/>
    <lineage>
        <taxon>Bacteria</taxon>
        <taxon>Pseudomonadati</taxon>
        <taxon>Pseudomonadota</taxon>
        <taxon>Alphaproteobacteria</taxon>
        <taxon>Acetobacterales</taxon>
        <taxon>Roseomonadaceae</taxon>
        <taxon>Roseomonas</taxon>
    </lineage>
</organism>
<keyword evidence="1" id="KW-0472">Membrane</keyword>
<keyword evidence="3" id="KW-1185">Reference proteome</keyword>
<protein>
    <submittedName>
        <fullName evidence="2">Uncharacterized protein</fullName>
    </submittedName>
</protein>
<feature type="non-terminal residue" evidence="2">
    <location>
        <position position="73"/>
    </location>
</feature>
<sequence>MMVLVDMPAERAVIVAGLVSTFVGLGAPTADYLYAAGDGRLVRWWRGVDFCGSDAGQLVNDWSCDDRRTDRNG</sequence>
<evidence type="ECO:0000313" key="3">
    <source>
        <dbReference type="Proteomes" id="UP000677537"/>
    </source>
</evidence>
<proteinExistence type="predicted"/>